<evidence type="ECO:0000313" key="1">
    <source>
        <dbReference type="EMBL" id="KAF0823736.1"/>
    </source>
</evidence>
<dbReference type="Proteomes" id="UP000465778">
    <property type="component" value="Unassembled WGS sequence"/>
</dbReference>
<dbReference type="EMBL" id="VDEM01000025">
    <property type="protein sequence ID" value="KAF0823736.1"/>
    <property type="molecule type" value="Genomic_DNA"/>
</dbReference>
<gene>
    <name evidence="1" type="ORF">KIS1582_2464</name>
</gene>
<comment type="caution">
    <text evidence="1">The sequence shown here is derived from an EMBL/GenBank/DDBJ whole genome shotgun (WGS) entry which is preliminary data.</text>
</comment>
<evidence type="ECO:0000313" key="2">
    <source>
        <dbReference type="Proteomes" id="UP000465778"/>
    </source>
</evidence>
<organism evidence="1 2">
    <name type="scientific">Cytobacillus firmus</name>
    <name type="common">Bacillus firmus</name>
    <dbReference type="NCBI Taxonomy" id="1399"/>
    <lineage>
        <taxon>Bacteria</taxon>
        <taxon>Bacillati</taxon>
        <taxon>Bacillota</taxon>
        <taxon>Bacilli</taxon>
        <taxon>Bacillales</taxon>
        <taxon>Bacillaceae</taxon>
        <taxon>Cytobacillus</taxon>
    </lineage>
</organism>
<protein>
    <submittedName>
        <fullName evidence="1">Uncharacterized protein</fullName>
    </submittedName>
</protein>
<reference evidence="1 2" key="1">
    <citation type="journal article" date="2020" name="G3 (Bethesda)">
        <title>Whole Genome Sequencing and Comparative Genomics of Two Nematicidal Bacillus Strains Reveals a Wide Range of Possible Virulence Factors.</title>
        <authorList>
            <person name="Susic N."/>
            <person name="Janezic S."/>
            <person name="Rupnik M."/>
            <person name="Geric Stare B."/>
        </authorList>
    </citation>
    <scope>NUCLEOTIDE SEQUENCE [LARGE SCALE GENOMIC DNA]</scope>
    <source>
        <strain evidence="1 2">I-1582</strain>
    </source>
</reference>
<name>A0A800MWL0_CYTFI</name>
<proteinExistence type="predicted"/>
<dbReference type="AlphaFoldDB" id="A0A800MWL0"/>
<accession>A0A800MWL0</accession>
<sequence length="150" mass="17153">MGNLQIAACNLQIKIIPHPIIEPQIAKTVPSPNKKAAKAYSVLSQLCVLRKIDFQTILISPHNIVILKILAYQYITILLRVDGYDSFFILDKINLSMMHINLIKADSIPIDKLIFIIIIQNDMPVFIVTQNSQIFHLFFHTLKTYPPHPH</sequence>